<evidence type="ECO:0000256" key="3">
    <source>
        <dbReference type="ARBA" id="ARBA00023136"/>
    </source>
</evidence>
<dbReference type="Gene3D" id="2.40.30.220">
    <property type="entry name" value="Photosystem II Psb28"/>
    <property type="match status" value="1"/>
</dbReference>
<name>A0A9E9C8K8_9CYAN</name>
<dbReference type="KEGG" id="tsin:OXH18_15315"/>
<dbReference type="Pfam" id="PF03912">
    <property type="entry name" value="Psb28"/>
    <property type="match status" value="1"/>
</dbReference>
<dbReference type="InterPro" id="IPR005610">
    <property type="entry name" value="PSII_Psb28_class-1"/>
</dbReference>
<evidence type="ECO:0000313" key="6">
    <source>
        <dbReference type="EMBL" id="WAL58547.1"/>
    </source>
</evidence>
<keyword evidence="2 5" id="KW-0602">Photosynthesis</keyword>
<dbReference type="GO" id="GO:0009654">
    <property type="term" value="C:photosystem II oxygen evolving complex"/>
    <property type="evidence" value="ECO:0007669"/>
    <property type="project" value="InterPro"/>
</dbReference>
<sequence length="131" mass="15334">MADLVPAIEFFEGIPEELSDVSLRRNRSTGVRTVLLTFKTLKSIERFRSYTTRFANALRLTDEEGRINIEPSSVQFFRFGGPEGDDLQRVECKFEIDREDHWERFMRFMHRYAEANGMVYGETGNPQEENS</sequence>
<evidence type="ECO:0000256" key="2">
    <source>
        <dbReference type="ARBA" id="ARBA00022531"/>
    </source>
</evidence>
<keyword evidence="4 5" id="KW-0604">Photosystem II</keyword>
<gene>
    <name evidence="6" type="primary">psb28</name>
    <name evidence="6" type="ORF">OXH18_15315</name>
</gene>
<dbReference type="AlphaFoldDB" id="A0A9E9C8K8"/>
<accession>A0A9E9C8K8</accession>
<evidence type="ECO:0000313" key="7">
    <source>
        <dbReference type="Proteomes" id="UP001163152"/>
    </source>
</evidence>
<comment type="similarity">
    <text evidence="5">Belongs to the Psb28 family.</text>
</comment>
<dbReference type="InterPro" id="IPR038676">
    <property type="entry name" value="Psb28_c1_sf"/>
</dbReference>
<protein>
    <recommendedName>
        <fullName evidence="5">Photosystem II reaction center Psb28 protein</fullName>
    </recommendedName>
</protein>
<evidence type="ECO:0000256" key="1">
    <source>
        <dbReference type="ARBA" id="ARBA00004170"/>
    </source>
</evidence>
<dbReference type="Proteomes" id="UP001163152">
    <property type="component" value="Chromosome"/>
</dbReference>
<dbReference type="PANTHER" id="PTHR34963:SF2">
    <property type="entry name" value="PHOTOSYSTEM II REACTION CENTER PSB28 PROTEIN, CHLOROPLASTIC"/>
    <property type="match status" value="1"/>
</dbReference>
<dbReference type="PANTHER" id="PTHR34963">
    <property type="match status" value="1"/>
</dbReference>
<dbReference type="NCBIfam" id="TIGR03047">
    <property type="entry name" value="PS_II_psb28"/>
    <property type="match status" value="1"/>
</dbReference>
<comment type="subcellular location">
    <subcellularLocation>
        <location evidence="1">Membrane</location>
        <topology evidence="1">Peripheral membrane protein</topology>
    </subcellularLocation>
</comment>
<dbReference type="RefSeq" id="WP_268607969.1">
    <property type="nucleotide sequence ID" value="NZ_CP113797.1"/>
</dbReference>
<evidence type="ECO:0000256" key="4">
    <source>
        <dbReference type="ARBA" id="ARBA00023276"/>
    </source>
</evidence>
<proteinExistence type="inferred from homology"/>
<keyword evidence="7" id="KW-1185">Reference proteome</keyword>
<reference evidence="6" key="1">
    <citation type="submission" date="2022-12" db="EMBL/GenBank/DDBJ databases">
        <title>Polyphasic identification of a Novel Hot-Spring Cyanobacterium Ocullathermofonsia sinensis gen nov. sp. nov. and Genomic Insights on its Adaptations to the Thermal Habitat.</title>
        <authorList>
            <person name="Daroch M."/>
            <person name="Tang J."/>
            <person name="Jiang Y."/>
        </authorList>
    </citation>
    <scope>NUCLEOTIDE SEQUENCE</scope>
    <source>
        <strain evidence="6">PKUAC-SCTA174</strain>
    </source>
</reference>
<dbReference type="GO" id="GO:0015979">
    <property type="term" value="P:photosynthesis"/>
    <property type="evidence" value="ECO:0007669"/>
    <property type="project" value="UniProtKB-KW"/>
</dbReference>
<dbReference type="EMBL" id="CP113797">
    <property type="protein sequence ID" value="WAL58547.1"/>
    <property type="molecule type" value="Genomic_DNA"/>
</dbReference>
<evidence type="ECO:0000256" key="5">
    <source>
        <dbReference type="RuleBase" id="RU003509"/>
    </source>
</evidence>
<organism evidence="6 7">
    <name type="scientific">Thermocoleostomius sinensis A174</name>
    <dbReference type="NCBI Taxonomy" id="2016057"/>
    <lineage>
        <taxon>Bacteria</taxon>
        <taxon>Bacillati</taxon>
        <taxon>Cyanobacteriota</taxon>
        <taxon>Cyanophyceae</taxon>
        <taxon>Oculatellales</taxon>
        <taxon>Oculatellaceae</taxon>
        <taxon>Thermocoleostomius</taxon>
    </lineage>
</organism>
<keyword evidence="3" id="KW-0472">Membrane</keyword>